<dbReference type="OrthoDB" id="76075at2"/>
<keyword evidence="2" id="KW-1185">Reference proteome</keyword>
<organism evidence="1 2">
    <name type="scientific">Deinococcus cellulosilyticus (strain DSM 18568 / NBRC 106333 / KACC 11606 / 5516J-15)</name>
    <dbReference type="NCBI Taxonomy" id="1223518"/>
    <lineage>
        <taxon>Bacteria</taxon>
        <taxon>Thermotogati</taxon>
        <taxon>Deinococcota</taxon>
        <taxon>Deinococci</taxon>
        <taxon>Deinococcales</taxon>
        <taxon>Deinococcaceae</taxon>
        <taxon>Deinococcus</taxon>
    </lineage>
</organism>
<evidence type="ECO:0000313" key="2">
    <source>
        <dbReference type="Proteomes" id="UP000321306"/>
    </source>
</evidence>
<proteinExistence type="predicted"/>
<sequence>MSRLPTHHVYDVPPEIARSCCALADLYQPFGPRFQSFSRPELLRVARDVFDCITQGQEPQEDEELVDCIMQKAAEQDSHQWFMLQLSGNIVQGFVLLVPNKKLADLNETLSAARLKTSV</sequence>
<comment type="caution">
    <text evidence="1">The sequence shown here is derived from an EMBL/GenBank/DDBJ whole genome shotgun (WGS) entry which is preliminary data.</text>
</comment>
<evidence type="ECO:0000313" key="1">
    <source>
        <dbReference type="EMBL" id="GEM48649.1"/>
    </source>
</evidence>
<dbReference type="EMBL" id="BJXB01000023">
    <property type="protein sequence ID" value="GEM48649.1"/>
    <property type="molecule type" value="Genomic_DNA"/>
</dbReference>
<dbReference type="Proteomes" id="UP000321306">
    <property type="component" value="Unassembled WGS sequence"/>
</dbReference>
<name>A0A511N718_DEIC1</name>
<accession>A0A511N718</accession>
<reference evidence="1 2" key="1">
    <citation type="submission" date="2019-07" db="EMBL/GenBank/DDBJ databases">
        <title>Whole genome shotgun sequence of Deinococcus cellulosilyticus NBRC 106333.</title>
        <authorList>
            <person name="Hosoyama A."/>
            <person name="Uohara A."/>
            <person name="Ohji S."/>
            <person name="Ichikawa N."/>
        </authorList>
    </citation>
    <scope>NUCLEOTIDE SEQUENCE [LARGE SCALE GENOMIC DNA]</scope>
    <source>
        <strain evidence="1 2">NBRC 106333</strain>
    </source>
</reference>
<gene>
    <name evidence="1" type="ORF">DC3_42840</name>
</gene>
<dbReference type="AlphaFoldDB" id="A0A511N718"/>
<protein>
    <submittedName>
        <fullName evidence="1">Uncharacterized protein</fullName>
    </submittedName>
</protein>
<dbReference type="RefSeq" id="WP_146887900.1">
    <property type="nucleotide sequence ID" value="NZ_BJXB01000023.1"/>
</dbReference>